<accession>X0WAM6</accession>
<evidence type="ECO:0000313" key="1">
    <source>
        <dbReference type="EMBL" id="GAG27959.1"/>
    </source>
</evidence>
<comment type="caution">
    <text evidence="1">The sequence shown here is derived from an EMBL/GenBank/DDBJ whole genome shotgun (WGS) entry which is preliminary data.</text>
</comment>
<name>X0WAM6_9ZZZZ</name>
<gene>
    <name evidence="1" type="ORF">S01H1_48456</name>
</gene>
<protein>
    <submittedName>
        <fullName evidence="1">Uncharacterized protein</fullName>
    </submittedName>
</protein>
<organism evidence="1">
    <name type="scientific">marine sediment metagenome</name>
    <dbReference type="NCBI Taxonomy" id="412755"/>
    <lineage>
        <taxon>unclassified sequences</taxon>
        <taxon>metagenomes</taxon>
        <taxon>ecological metagenomes</taxon>
    </lineage>
</organism>
<dbReference type="EMBL" id="BARS01031117">
    <property type="protein sequence ID" value="GAG27959.1"/>
    <property type="molecule type" value="Genomic_DNA"/>
</dbReference>
<sequence length="103" mass="12509">MNMQKEIEEIRRKVRPPDVYCRTCGEKMIKAAPEIYEEGFDIDSGVLKWEFSQRYICPQAKTAKTRCRFWQRIEHPPIHKVTNYLNSDRWFTYKRMDDMNCPD</sequence>
<proteinExistence type="predicted"/>
<reference evidence="1" key="1">
    <citation type="journal article" date="2014" name="Front. Microbiol.">
        <title>High frequency of phylogenetically diverse reductive dehalogenase-homologous genes in deep subseafloor sedimentary metagenomes.</title>
        <authorList>
            <person name="Kawai M."/>
            <person name="Futagami T."/>
            <person name="Toyoda A."/>
            <person name="Takaki Y."/>
            <person name="Nishi S."/>
            <person name="Hori S."/>
            <person name="Arai W."/>
            <person name="Tsubouchi T."/>
            <person name="Morono Y."/>
            <person name="Uchiyama I."/>
            <person name="Ito T."/>
            <person name="Fujiyama A."/>
            <person name="Inagaki F."/>
            <person name="Takami H."/>
        </authorList>
    </citation>
    <scope>NUCLEOTIDE SEQUENCE</scope>
    <source>
        <strain evidence="1">Expedition CK06-06</strain>
    </source>
</reference>
<dbReference type="AlphaFoldDB" id="X0WAM6"/>